<gene>
    <name evidence="1" type="ORF">Scep_002383</name>
</gene>
<name>A0AAP0LBB9_9MAGN</name>
<evidence type="ECO:0000313" key="1">
    <source>
        <dbReference type="EMBL" id="KAK9167192.1"/>
    </source>
</evidence>
<protein>
    <submittedName>
        <fullName evidence="1">Uncharacterized protein</fullName>
    </submittedName>
</protein>
<proteinExistence type="predicted"/>
<keyword evidence="2" id="KW-1185">Reference proteome</keyword>
<dbReference type="Proteomes" id="UP001419268">
    <property type="component" value="Unassembled WGS sequence"/>
</dbReference>
<evidence type="ECO:0000313" key="2">
    <source>
        <dbReference type="Proteomes" id="UP001419268"/>
    </source>
</evidence>
<sequence length="73" mass="7906">MAQTDKIPVTVNLLGTRPSSLTILTKTSKAISTNPLCAYPLIIAFHNTTSLSLSQLGISSNIRRASDINPYFK</sequence>
<dbReference type="EMBL" id="JBBNAG010000001">
    <property type="protein sequence ID" value="KAK9167192.1"/>
    <property type="molecule type" value="Genomic_DNA"/>
</dbReference>
<organism evidence="1 2">
    <name type="scientific">Stephania cephalantha</name>
    <dbReference type="NCBI Taxonomy" id="152367"/>
    <lineage>
        <taxon>Eukaryota</taxon>
        <taxon>Viridiplantae</taxon>
        <taxon>Streptophyta</taxon>
        <taxon>Embryophyta</taxon>
        <taxon>Tracheophyta</taxon>
        <taxon>Spermatophyta</taxon>
        <taxon>Magnoliopsida</taxon>
        <taxon>Ranunculales</taxon>
        <taxon>Menispermaceae</taxon>
        <taxon>Menispermoideae</taxon>
        <taxon>Cissampelideae</taxon>
        <taxon>Stephania</taxon>
    </lineage>
</organism>
<reference evidence="1 2" key="1">
    <citation type="submission" date="2024-01" db="EMBL/GenBank/DDBJ databases">
        <title>Genome assemblies of Stephania.</title>
        <authorList>
            <person name="Yang L."/>
        </authorList>
    </citation>
    <scope>NUCLEOTIDE SEQUENCE [LARGE SCALE GENOMIC DNA]</scope>
    <source>
        <strain evidence="1">JXDWG</strain>
        <tissue evidence="1">Leaf</tissue>
    </source>
</reference>
<accession>A0AAP0LBB9</accession>
<comment type="caution">
    <text evidence="1">The sequence shown here is derived from an EMBL/GenBank/DDBJ whole genome shotgun (WGS) entry which is preliminary data.</text>
</comment>
<dbReference type="AlphaFoldDB" id="A0AAP0LBB9"/>